<dbReference type="GO" id="GO:0016740">
    <property type="term" value="F:transferase activity"/>
    <property type="evidence" value="ECO:0007669"/>
    <property type="project" value="UniProtKB-KW"/>
</dbReference>
<comment type="caution">
    <text evidence="1">The sequence shown here is derived from an EMBL/GenBank/DDBJ whole genome shotgun (WGS) entry which is preliminary data.</text>
</comment>
<keyword evidence="2" id="KW-1185">Reference proteome</keyword>
<organism evidence="1 2">
    <name type="scientific">Microbacterium sorbitolivorans</name>
    <dbReference type="NCBI Taxonomy" id="1867410"/>
    <lineage>
        <taxon>Bacteria</taxon>
        <taxon>Bacillati</taxon>
        <taxon>Actinomycetota</taxon>
        <taxon>Actinomycetes</taxon>
        <taxon>Micrococcales</taxon>
        <taxon>Microbacteriaceae</taxon>
        <taxon>Microbacterium</taxon>
    </lineage>
</organism>
<gene>
    <name evidence="1" type="ORF">DTO57_11475</name>
</gene>
<dbReference type="OrthoDB" id="4533139at2"/>
<protein>
    <submittedName>
        <fullName evidence="1">Nucleotidyl transferase AbiEii/AbiGii toxin family protein</fullName>
    </submittedName>
</protein>
<reference evidence="1 2" key="1">
    <citation type="submission" date="2018-07" db="EMBL/GenBank/DDBJ databases">
        <title>Microbacterium endoborsara sp. nov., a novel actinobacterium isolated from Borszczowia aralocaspica.</title>
        <authorList>
            <person name="An D."/>
        </authorList>
    </citation>
    <scope>NUCLEOTIDE SEQUENCE [LARGE SCALE GENOMIC DNA]</scope>
    <source>
        <strain evidence="1 2">C1.15228</strain>
    </source>
</reference>
<proteinExistence type="predicted"/>
<dbReference type="AlphaFoldDB" id="A0A367XU83"/>
<name>A0A367XU83_9MICO</name>
<sequence length="263" mass="29233">MSEARPRRVRRQGPIPGILSTEDLHTVQDAFGVDEAQVRRDHVISHCLAGLTTIDDDRLTFFGGTALSRTRLPDLRLSEDIDLIARVPRTDIAKEIQDVLTITLRPLIGTPVFEPPLTQTRGAQASVMRLADVRVQIQLLASEGYPQWPTEVAELHQRYADAPSARMRVLTRPAAVAAKLSAWVNRSAPRDLYDLWALATRGDMDADAVALFATHGPFTDAKRISFNHVPNRERWHTALSHQGRVHVGPDEAADVVRNIIADL</sequence>
<dbReference type="Pfam" id="PF08843">
    <property type="entry name" value="AbiEii"/>
    <property type="match status" value="1"/>
</dbReference>
<evidence type="ECO:0000313" key="1">
    <source>
        <dbReference type="EMBL" id="RCK56949.1"/>
    </source>
</evidence>
<keyword evidence="1" id="KW-0808">Transferase</keyword>
<dbReference type="EMBL" id="QORO01000005">
    <property type="protein sequence ID" value="RCK56949.1"/>
    <property type="molecule type" value="Genomic_DNA"/>
</dbReference>
<accession>A0A367XU83</accession>
<dbReference type="Proteomes" id="UP000253508">
    <property type="component" value="Unassembled WGS sequence"/>
</dbReference>
<evidence type="ECO:0000313" key="2">
    <source>
        <dbReference type="Proteomes" id="UP000253508"/>
    </source>
</evidence>
<dbReference type="InterPro" id="IPR014942">
    <property type="entry name" value="AbiEii"/>
</dbReference>